<dbReference type="Proteomes" id="UP000288859">
    <property type="component" value="Unassembled WGS sequence"/>
</dbReference>
<feature type="region of interest" description="Disordered" evidence="1">
    <location>
        <begin position="405"/>
        <end position="433"/>
    </location>
</feature>
<dbReference type="EMBL" id="NAJM01000004">
    <property type="protein sequence ID" value="RVX74630.1"/>
    <property type="molecule type" value="Genomic_DNA"/>
</dbReference>
<accession>A0A438NFX4</accession>
<proteinExistence type="predicted"/>
<name>A0A438NFX4_EXOME</name>
<dbReference type="AlphaFoldDB" id="A0A438NFX4"/>
<gene>
    <name evidence="2" type="ORF">B0A52_01756</name>
</gene>
<evidence type="ECO:0000313" key="3">
    <source>
        <dbReference type="Proteomes" id="UP000288859"/>
    </source>
</evidence>
<reference evidence="2 3" key="1">
    <citation type="submission" date="2017-03" db="EMBL/GenBank/DDBJ databases">
        <title>Genomes of endolithic fungi from Antarctica.</title>
        <authorList>
            <person name="Coleine C."/>
            <person name="Masonjones S."/>
            <person name="Stajich J.E."/>
        </authorList>
    </citation>
    <scope>NUCLEOTIDE SEQUENCE [LARGE SCALE GENOMIC DNA]</scope>
    <source>
        <strain evidence="2 3">CCFEE 6314</strain>
    </source>
</reference>
<evidence type="ECO:0000313" key="2">
    <source>
        <dbReference type="EMBL" id="RVX74630.1"/>
    </source>
</evidence>
<comment type="caution">
    <text evidence="2">The sequence shown here is derived from an EMBL/GenBank/DDBJ whole genome shotgun (WGS) entry which is preliminary data.</text>
</comment>
<protein>
    <recommendedName>
        <fullName evidence="4">Myb-like domain-containing protein</fullName>
    </recommendedName>
</protein>
<feature type="compositionally biased region" description="Polar residues" evidence="1">
    <location>
        <begin position="405"/>
        <end position="417"/>
    </location>
</feature>
<sequence length="570" mass="62911">MESDFEYLHPWPYDPVSSMDQSHGRCDSLAHAVDDEVGHNKTQPLPVLSSDTHLSCDIDVRASMPIKDDDSIPNPLSYPSASKSDFLSRMQHHTPNILPKRRPEHHFNQPQSLEYSNMYTPSNWVQQPGTTSGSSRMMESNQTPQMNYIYPQHGQVDTMKEQRQLLDLPDLPPIQNLPPTSQFQTAGTGQALIPPQAQLQTAGNPQMLQQYPAPSDISPYQPDDFLWYEKIFGESKPMEDIAPPLGSAAPALVNPAPTLVNPEPALVNPAPTLVNPAPTLVNPAPLQRDTFFSAGPESRPLTDSEVLDLFPPEASPMLTDEMLALFDDEVNEMLINAPFPSDMLQEMVTPSAGTPPTLVTGQTNTPSAQTPGPFTVDWHTLDNDAFLEQSERAGSEAVMNQFMSTPMTNASPTSGLTRPNRVSKGGRYGSRNTSKDDYLVRAKQQGMSYKEIKRVGGFREAESTLRGRYRALTKEPAARVRKPQWTDGDVTALFAAVNQCSKSTDVDLSNGTPIATAALQQYLSKIPWKQVSEHMHAHGTYKYGNATVKKKFMEVLRLRGQLSSNDVGKA</sequence>
<evidence type="ECO:0008006" key="4">
    <source>
        <dbReference type="Google" id="ProtNLM"/>
    </source>
</evidence>
<dbReference type="OrthoDB" id="3439209at2759"/>
<evidence type="ECO:0000256" key="1">
    <source>
        <dbReference type="SAM" id="MobiDB-lite"/>
    </source>
</evidence>
<organism evidence="2 3">
    <name type="scientific">Exophiala mesophila</name>
    <name type="common">Black yeast-like fungus</name>
    <dbReference type="NCBI Taxonomy" id="212818"/>
    <lineage>
        <taxon>Eukaryota</taxon>
        <taxon>Fungi</taxon>
        <taxon>Dikarya</taxon>
        <taxon>Ascomycota</taxon>
        <taxon>Pezizomycotina</taxon>
        <taxon>Eurotiomycetes</taxon>
        <taxon>Chaetothyriomycetidae</taxon>
        <taxon>Chaetothyriales</taxon>
        <taxon>Herpotrichiellaceae</taxon>
        <taxon>Exophiala</taxon>
    </lineage>
</organism>